<dbReference type="InterPro" id="IPR026590">
    <property type="entry name" value="Ssirtuin_cat_dom"/>
</dbReference>
<evidence type="ECO:0000313" key="17">
    <source>
        <dbReference type="Proteomes" id="UP000789508"/>
    </source>
</evidence>
<comment type="caution">
    <text evidence="16">The sequence shown here is derived from an EMBL/GenBank/DDBJ whole genome shotgun (WGS) entry which is preliminary data.</text>
</comment>
<dbReference type="PROSITE" id="PS50305">
    <property type="entry name" value="SIRTUIN"/>
    <property type="match status" value="1"/>
</dbReference>
<organism evidence="16 17">
    <name type="scientific">Ambispora leptoticha</name>
    <dbReference type="NCBI Taxonomy" id="144679"/>
    <lineage>
        <taxon>Eukaryota</taxon>
        <taxon>Fungi</taxon>
        <taxon>Fungi incertae sedis</taxon>
        <taxon>Mucoromycota</taxon>
        <taxon>Glomeromycotina</taxon>
        <taxon>Glomeromycetes</taxon>
        <taxon>Archaeosporales</taxon>
        <taxon>Ambisporaceae</taxon>
        <taxon>Ambispora</taxon>
    </lineage>
</organism>
<feature type="domain" description="C2H2-type" evidence="14">
    <location>
        <begin position="274"/>
        <end position="303"/>
    </location>
</feature>
<feature type="binding site" evidence="12">
    <location>
        <position position="606"/>
    </location>
    <ligand>
        <name>Zn(2+)</name>
        <dbReference type="ChEBI" id="CHEBI:29105"/>
    </ligand>
</feature>
<feature type="domain" description="Deacetylase sirtuin-type" evidence="15">
    <location>
        <begin position="409"/>
        <end position="705"/>
    </location>
</feature>
<dbReference type="GO" id="GO:0070403">
    <property type="term" value="F:NAD+ binding"/>
    <property type="evidence" value="ECO:0007669"/>
    <property type="project" value="InterPro"/>
</dbReference>
<dbReference type="GO" id="GO:0008270">
    <property type="term" value="F:zinc ion binding"/>
    <property type="evidence" value="ECO:0007669"/>
    <property type="project" value="UniProtKB-KW"/>
</dbReference>
<dbReference type="GO" id="GO:0000122">
    <property type="term" value="P:negative regulation of transcription by RNA polymerase II"/>
    <property type="evidence" value="ECO:0007669"/>
    <property type="project" value="UniProtKB-ARBA"/>
</dbReference>
<dbReference type="InterPro" id="IPR013087">
    <property type="entry name" value="Znf_C2H2_type"/>
</dbReference>
<dbReference type="GO" id="GO:0060258">
    <property type="term" value="P:negative regulation of filamentous growth"/>
    <property type="evidence" value="ECO:0007669"/>
    <property type="project" value="UniProtKB-ARBA"/>
</dbReference>
<dbReference type="GO" id="GO:0005634">
    <property type="term" value="C:nucleus"/>
    <property type="evidence" value="ECO:0007669"/>
    <property type="project" value="UniProtKB-SubCell"/>
</dbReference>
<dbReference type="PROSITE" id="PS00028">
    <property type="entry name" value="ZINC_FINGER_C2H2_1"/>
    <property type="match status" value="2"/>
</dbReference>
<feature type="binding site" evidence="12">
    <location>
        <position position="545"/>
    </location>
    <ligand>
        <name>Zn(2+)</name>
        <dbReference type="ChEBI" id="CHEBI:29105"/>
    </ligand>
</feature>
<keyword evidence="10" id="KW-0539">Nucleus</keyword>
<keyword evidence="5 12" id="KW-0479">Metal-binding</keyword>
<evidence type="ECO:0000313" key="16">
    <source>
        <dbReference type="EMBL" id="CAG8569890.1"/>
    </source>
</evidence>
<dbReference type="Gene3D" id="3.40.50.1220">
    <property type="entry name" value="TPP-binding domain"/>
    <property type="match status" value="1"/>
</dbReference>
<sequence>MQQYQQRLRQLPQLPAPPYIQYLENNNNIGQYQEKPLLKMQKPQEKHPIVIPDLLSVTTPPLTPPPNLLYHASLKSSLEQQQKHEQSEQRQRGPPSPLVLPQLCPLVNTINNDHNNGNQPKWASSLPPSEDNSYDERDHSIFPKSESSCCWSEEGGNSLSDEGGYYNYNNNNSNPTNLSKISGINNEDVIQRPQPSIGFISQIQQLQDQLLPLRLNQHPQPPTPPSIINSNKNKNNNLSVANNNSNKTTSSISSSTKTTNTTSSSASNTNKRKYVCTYESCGKSFTTSGHLARHNRIHTGEKNFACLMHGCPSKFSRQDNMMQHYRTHTSSKSRRGSKVGQSGGVGVVGGIVPVGNKNSCVSLSGNGDGEIGFNSLNIINNNTTTGYIENNNLFTVNINQHLATLLEKNEHNTESVEKLFPLIKFLKCESGRLLLMTGAGVSTDSGIPDYRGPKGIYTVNKNHKPVYFQEFAAHHHIRQRYWARSYLGWPRIQKAKPNTTHFAFAKLQSLGYIQGIITQNVDALHQAAGSHDILELHGTLHQIHCMQCGHINSRIDYQKILSDLNPAWAEFSELVEHAKEHPRLNPDGDVELPSNASYETFKYPPCEKCHQGIYKPSLVFFGENISKNVKERSNDMISRNDSVLVVGSTLTTYFAFSLVKLAKKLGKNIGIVNLGPTKGDDLADYKIEAHCGKVIPAIAGYLSMG</sequence>
<feature type="compositionally biased region" description="Basic and acidic residues" evidence="13">
    <location>
        <begin position="81"/>
        <end position="91"/>
    </location>
</feature>
<keyword evidence="4" id="KW-0808">Transferase</keyword>
<evidence type="ECO:0000256" key="2">
    <source>
        <dbReference type="ARBA" id="ARBA00006924"/>
    </source>
</evidence>
<dbReference type="Pfam" id="PF00096">
    <property type="entry name" value="zf-C2H2"/>
    <property type="match status" value="1"/>
</dbReference>
<dbReference type="InterPro" id="IPR026591">
    <property type="entry name" value="Sirtuin_cat_small_dom_sf"/>
</dbReference>
<comment type="subcellular location">
    <subcellularLocation>
        <location evidence="1">Nucleus</location>
    </subcellularLocation>
</comment>
<feature type="region of interest" description="Disordered" evidence="13">
    <location>
        <begin position="76"/>
        <end position="140"/>
    </location>
</feature>
<dbReference type="SUPFAM" id="SSF57667">
    <property type="entry name" value="beta-beta-alpha zinc fingers"/>
    <property type="match status" value="1"/>
</dbReference>
<evidence type="ECO:0000256" key="7">
    <source>
        <dbReference type="ARBA" id="ARBA00022771"/>
    </source>
</evidence>
<dbReference type="GO" id="GO:0003677">
    <property type="term" value="F:DNA binding"/>
    <property type="evidence" value="ECO:0007669"/>
    <property type="project" value="UniProtKB-ARBA"/>
</dbReference>
<evidence type="ECO:0000256" key="4">
    <source>
        <dbReference type="ARBA" id="ARBA00022679"/>
    </source>
</evidence>
<proteinExistence type="inferred from homology"/>
<feature type="binding site" evidence="12">
    <location>
        <position position="548"/>
    </location>
    <ligand>
        <name>Zn(2+)</name>
        <dbReference type="ChEBI" id="CHEBI:29105"/>
    </ligand>
</feature>
<keyword evidence="17" id="KW-1185">Reference proteome</keyword>
<dbReference type="GO" id="GO:0017136">
    <property type="term" value="F:histone deacetylase activity, NAD-dependent"/>
    <property type="evidence" value="ECO:0007669"/>
    <property type="project" value="TreeGrafter"/>
</dbReference>
<dbReference type="OrthoDB" id="424302at2759"/>
<dbReference type="EMBL" id="CAJVPS010002502">
    <property type="protein sequence ID" value="CAG8569890.1"/>
    <property type="molecule type" value="Genomic_DNA"/>
</dbReference>
<evidence type="ECO:0000259" key="14">
    <source>
        <dbReference type="PROSITE" id="PS50157"/>
    </source>
</evidence>
<evidence type="ECO:0000259" key="15">
    <source>
        <dbReference type="PROSITE" id="PS50305"/>
    </source>
</evidence>
<dbReference type="PANTHER" id="PTHR11085:SF10">
    <property type="entry name" value="NAD-DEPENDENT PROTEIN DEACYLASE SIRTUIN-5, MITOCHONDRIAL-RELATED"/>
    <property type="match status" value="1"/>
</dbReference>
<keyword evidence="9" id="KW-0520">NAD</keyword>
<keyword evidence="8 12" id="KW-0862">Zinc</keyword>
<keyword evidence="6" id="KW-0677">Repeat</keyword>
<feature type="region of interest" description="Disordered" evidence="13">
    <location>
        <begin position="215"/>
        <end position="269"/>
    </location>
</feature>
<protein>
    <submittedName>
        <fullName evidence="16">10934_t:CDS:1</fullName>
    </submittedName>
</protein>
<dbReference type="SUPFAM" id="SSF52467">
    <property type="entry name" value="DHS-like NAD/FAD-binding domain"/>
    <property type="match status" value="1"/>
</dbReference>
<dbReference type="Proteomes" id="UP000789508">
    <property type="component" value="Unassembled WGS sequence"/>
</dbReference>
<evidence type="ECO:0000256" key="1">
    <source>
        <dbReference type="ARBA" id="ARBA00004123"/>
    </source>
</evidence>
<dbReference type="InterPro" id="IPR029035">
    <property type="entry name" value="DHS-like_NAD/FAD-binding_dom"/>
</dbReference>
<evidence type="ECO:0000256" key="11">
    <source>
        <dbReference type="PROSITE-ProRule" id="PRU00042"/>
    </source>
</evidence>
<dbReference type="AlphaFoldDB" id="A0A9N9FXJ6"/>
<dbReference type="InterPro" id="IPR003000">
    <property type="entry name" value="Sirtuin"/>
</dbReference>
<dbReference type="InterPro" id="IPR036236">
    <property type="entry name" value="Znf_C2H2_sf"/>
</dbReference>
<dbReference type="Gene3D" id="3.30.160.60">
    <property type="entry name" value="Classic Zinc Finger"/>
    <property type="match status" value="2"/>
</dbReference>
<evidence type="ECO:0000256" key="5">
    <source>
        <dbReference type="ARBA" id="ARBA00022723"/>
    </source>
</evidence>
<evidence type="ECO:0000256" key="6">
    <source>
        <dbReference type="ARBA" id="ARBA00022737"/>
    </source>
</evidence>
<accession>A0A9N9FXJ6</accession>
<evidence type="ECO:0000256" key="8">
    <source>
        <dbReference type="ARBA" id="ARBA00022833"/>
    </source>
</evidence>
<keyword evidence="3" id="KW-0678">Repressor</keyword>
<feature type="binding site" evidence="12">
    <location>
        <position position="609"/>
    </location>
    <ligand>
        <name>Zn(2+)</name>
        <dbReference type="ChEBI" id="CHEBI:29105"/>
    </ligand>
</feature>
<feature type="compositionally biased region" description="Polar residues" evidence="13">
    <location>
        <begin position="108"/>
        <end position="131"/>
    </location>
</feature>
<evidence type="ECO:0000256" key="12">
    <source>
        <dbReference type="PROSITE-ProRule" id="PRU00236"/>
    </source>
</evidence>
<reference evidence="16" key="1">
    <citation type="submission" date="2021-06" db="EMBL/GenBank/DDBJ databases">
        <authorList>
            <person name="Kallberg Y."/>
            <person name="Tangrot J."/>
            <person name="Rosling A."/>
        </authorList>
    </citation>
    <scope>NUCLEOTIDE SEQUENCE</scope>
    <source>
        <strain evidence="16">FL130A</strain>
    </source>
</reference>
<evidence type="ECO:0000256" key="3">
    <source>
        <dbReference type="ARBA" id="ARBA00022491"/>
    </source>
</evidence>
<name>A0A9N9FXJ6_9GLOM</name>
<dbReference type="PANTHER" id="PTHR11085">
    <property type="entry name" value="NAD-DEPENDENT PROTEIN DEACYLASE SIRTUIN-5, MITOCHONDRIAL-RELATED"/>
    <property type="match status" value="1"/>
</dbReference>
<dbReference type="SMART" id="SM00355">
    <property type="entry name" value="ZnF_C2H2"/>
    <property type="match status" value="2"/>
</dbReference>
<evidence type="ECO:0000256" key="9">
    <source>
        <dbReference type="ARBA" id="ARBA00023027"/>
    </source>
</evidence>
<feature type="compositionally biased region" description="Low complexity" evidence="13">
    <location>
        <begin position="229"/>
        <end position="269"/>
    </location>
</feature>
<keyword evidence="7 11" id="KW-0863">Zinc-finger</keyword>
<dbReference type="FunFam" id="3.30.160.60:FF:001382">
    <property type="entry name" value="Transcriptional repressor"/>
    <property type="match status" value="1"/>
</dbReference>
<dbReference type="InterPro" id="IPR050134">
    <property type="entry name" value="NAD-dep_sirtuin_deacylases"/>
</dbReference>
<comment type="similarity">
    <text evidence="2">Belongs to the sirtuin family. Class I subfamily.</text>
</comment>
<dbReference type="Pfam" id="PF02146">
    <property type="entry name" value="SIR2"/>
    <property type="match status" value="1"/>
</dbReference>
<dbReference type="PROSITE" id="PS50157">
    <property type="entry name" value="ZINC_FINGER_C2H2_2"/>
    <property type="match status" value="2"/>
</dbReference>
<dbReference type="Gene3D" id="3.30.1600.10">
    <property type="entry name" value="SIR2/SIRT2 'Small Domain"/>
    <property type="match status" value="1"/>
</dbReference>
<evidence type="ECO:0000256" key="10">
    <source>
        <dbReference type="ARBA" id="ARBA00023242"/>
    </source>
</evidence>
<feature type="domain" description="C2H2-type" evidence="14">
    <location>
        <begin position="304"/>
        <end position="333"/>
    </location>
</feature>
<gene>
    <name evidence="16" type="ORF">ALEPTO_LOCUS6761</name>
</gene>
<evidence type="ECO:0000256" key="13">
    <source>
        <dbReference type="SAM" id="MobiDB-lite"/>
    </source>
</evidence>
<feature type="active site" description="Proton acceptor" evidence="12">
    <location>
        <position position="537"/>
    </location>
</feature>